<dbReference type="InterPro" id="IPR011055">
    <property type="entry name" value="Dup_hybrid_motif"/>
</dbReference>
<dbReference type="KEGG" id="pin:Ping_0676"/>
<dbReference type="EMBL" id="CP000510">
    <property type="protein sequence ID" value="ABM02529.1"/>
    <property type="molecule type" value="Genomic_DNA"/>
</dbReference>
<dbReference type="Gene3D" id="3.10.350.10">
    <property type="entry name" value="LysM domain"/>
    <property type="match status" value="1"/>
</dbReference>
<dbReference type="PANTHER" id="PTHR21666:SF263">
    <property type="entry name" value="MUREIN HYDROLASE ACTIVATOR NLPD"/>
    <property type="match status" value="1"/>
</dbReference>
<accession>A1SSR4</accession>
<dbReference type="eggNOG" id="COG1388">
    <property type="taxonomic scope" value="Bacteria"/>
</dbReference>
<name>A1SSR4_PSYIN</name>
<dbReference type="RefSeq" id="WP_011769088.1">
    <property type="nucleotide sequence ID" value="NC_008709.1"/>
</dbReference>
<evidence type="ECO:0000259" key="4">
    <source>
        <dbReference type="PROSITE" id="PS51782"/>
    </source>
</evidence>
<dbReference type="GO" id="GO:0032153">
    <property type="term" value="C:cell division site"/>
    <property type="evidence" value="ECO:0007669"/>
    <property type="project" value="TreeGrafter"/>
</dbReference>
<dbReference type="CDD" id="cd12797">
    <property type="entry name" value="M23_peptidase"/>
    <property type="match status" value="1"/>
</dbReference>
<feature type="domain" description="LysM" evidence="4">
    <location>
        <begin position="47"/>
        <end position="91"/>
    </location>
</feature>
<dbReference type="InterPro" id="IPR016047">
    <property type="entry name" value="M23ase_b-sheet_dom"/>
</dbReference>
<dbReference type="OrthoDB" id="9795421at2"/>
<dbReference type="CDD" id="cd00118">
    <property type="entry name" value="LysM"/>
    <property type="match status" value="1"/>
</dbReference>
<evidence type="ECO:0000313" key="6">
    <source>
        <dbReference type="Proteomes" id="UP000000639"/>
    </source>
</evidence>
<dbReference type="InterPro" id="IPR036779">
    <property type="entry name" value="LysM_dom_sf"/>
</dbReference>
<dbReference type="GO" id="GO:0004222">
    <property type="term" value="F:metalloendopeptidase activity"/>
    <property type="evidence" value="ECO:0007669"/>
    <property type="project" value="TreeGrafter"/>
</dbReference>
<dbReference type="PROSITE" id="PS51257">
    <property type="entry name" value="PROKAR_LIPOPROTEIN"/>
    <property type="match status" value="1"/>
</dbReference>
<sequence>MRILAFLLVTLGLSGCSSSYGPVPVSDVTGSTRYQTVKQQTSGITAKSYQVQKGDTLFSISWRANINVNDLANYNQLSAPYLIKEGQTLHLSAAKKRNTISVKKPAVKRKPPPIKDKKISNTDQVYSKESQPAIVQKNPITYSSSTRKTDVKITKPKKLNVKISHWQWPAKGKLTKTFASSETGMKGLSLSNQRGTPIYTAASGEVVYAGAGLRGFGNLIIIKHNDDYLSAYAHNEQLLISEKQQVKAGQKIATMGDSGTDSVKLHFEIRYQGKSIDPMRYLPKR</sequence>
<dbReference type="Gene3D" id="2.70.70.10">
    <property type="entry name" value="Glucose Permease (Domain IIA)"/>
    <property type="match status" value="1"/>
</dbReference>
<dbReference type="SUPFAM" id="SSF51261">
    <property type="entry name" value="Duplicated hybrid motif"/>
    <property type="match status" value="1"/>
</dbReference>
<dbReference type="PROSITE" id="PS51782">
    <property type="entry name" value="LYSM"/>
    <property type="match status" value="1"/>
</dbReference>
<proteinExistence type="inferred from homology"/>
<evidence type="ECO:0000256" key="2">
    <source>
        <dbReference type="SAM" id="MobiDB-lite"/>
    </source>
</evidence>
<dbReference type="eggNOG" id="COG4942">
    <property type="taxonomic scope" value="Bacteria"/>
</dbReference>
<keyword evidence="6" id="KW-1185">Reference proteome</keyword>
<comment type="similarity">
    <text evidence="1">Belongs to the E.coli NlpD/Haemophilus LppB family.</text>
</comment>
<feature type="compositionally biased region" description="Polar residues" evidence="2">
    <location>
        <begin position="121"/>
        <end position="130"/>
    </location>
</feature>
<dbReference type="InterPro" id="IPR050570">
    <property type="entry name" value="Cell_wall_metabolism_enzyme"/>
</dbReference>
<protein>
    <submittedName>
        <fullName evidence="5">Peptidase M23B</fullName>
    </submittedName>
</protein>
<reference evidence="5 6" key="1">
    <citation type="submission" date="2007-01" db="EMBL/GenBank/DDBJ databases">
        <title>Complete sequence of Psychromonas ingrahamii 37.</title>
        <authorList>
            <consortium name="US DOE Joint Genome Institute"/>
            <person name="Copeland A."/>
            <person name="Lucas S."/>
            <person name="Lapidus A."/>
            <person name="Barry K."/>
            <person name="Detter J.C."/>
            <person name="Glavina del Rio T."/>
            <person name="Hammon N."/>
            <person name="Israni S."/>
            <person name="Dalin E."/>
            <person name="Tice H."/>
            <person name="Pitluck S."/>
            <person name="Thompson L.S."/>
            <person name="Brettin T."/>
            <person name="Bruce D."/>
            <person name="Han C."/>
            <person name="Tapia R."/>
            <person name="Schmutz J."/>
            <person name="Larimer F."/>
            <person name="Land M."/>
            <person name="Hauser L."/>
            <person name="Kyrpides N."/>
            <person name="Ivanova N."/>
            <person name="Staley J."/>
            <person name="Richardson P."/>
        </authorList>
    </citation>
    <scope>NUCLEOTIDE SEQUENCE [LARGE SCALE GENOMIC DNA]</scope>
    <source>
        <strain evidence="5 6">37</strain>
    </source>
</reference>
<feature type="region of interest" description="Disordered" evidence="2">
    <location>
        <begin position="104"/>
        <end position="130"/>
    </location>
</feature>
<dbReference type="Proteomes" id="UP000000639">
    <property type="component" value="Chromosome"/>
</dbReference>
<feature type="signal peptide" evidence="3">
    <location>
        <begin position="1"/>
        <end position="19"/>
    </location>
</feature>
<dbReference type="AlphaFoldDB" id="A1SSR4"/>
<dbReference type="GO" id="GO:0009279">
    <property type="term" value="C:cell outer membrane"/>
    <property type="evidence" value="ECO:0007669"/>
    <property type="project" value="TreeGrafter"/>
</dbReference>
<dbReference type="PANTHER" id="PTHR21666">
    <property type="entry name" value="PEPTIDASE-RELATED"/>
    <property type="match status" value="1"/>
</dbReference>
<dbReference type="Pfam" id="PF01551">
    <property type="entry name" value="Peptidase_M23"/>
    <property type="match status" value="1"/>
</dbReference>
<dbReference type="HOGENOM" id="CLU_029425_0_1_6"/>
<keyword evidence="3" id="KW-0732">Signal</keyword>
<dbReference type="Pfam" id="PF01476">
    <property type="entry name" value="LysM"/>
    <property type="match status" value="1"/>
</dbReference>
<dbReference type="InterPro" id="IPR018392">
    <property type="entry name" value="LysM"/>
</dbReference>
<dbReference type="STRING" id="357804.Ping_0676"/>
<evidence type="ECO:0000313" key="5">
    <source>
        <dbReference type="EMBL" id="ABM02529.1"/>
    </source>
</evidence>
<dbReference type="SMART" id="SM00257">
    <property type="entry name" value="LysM"/>
    <property type="match status" value="1"/>
</dbReference>
<evidence type="ECO:0000256" key="3">
    <source>
        <dbReference type="SAM" id="SignalP"/>
    </source>
</evidence>
<gene>
    <name evidence="5" type="ordered locus">Ping_0676</name>
</gene>
<feature type="chain" id="PRO_5002636973" evidence="3">
    <location>
        <begin position="20"/>
        <end position="285"/>
    </location>
</feature>
<organism evidence="5 6">
    <name type="scientific">Psychromonas ingrahamii (strain DSM 17664 / CCUG 51855 / 37)</name>
    <dbReference type="NCBI Taxonomy" id="357804"/>
    <lineage>
        <taxon>Bacteria</taxon>
        <taxon>Pseudomonadati</taxon>
        <taxon>Pseudomonadota</taxon>
        <taxon>Gammaproteobacteria</taxon>
        <taxon>Alteromonadales</taxon>
        <taxon>Psychromonadaceae</taxon>
        <taxon>Psychromonas</taxon>
    </lineage>
</organism>
<evidence type="ECO:0000256" key="1">
    <source>
        <dbReference type="ARBA" id="ARBA00038420"/>
    </source>
</evidence>